<evidence type="ECO:0000313" key="3">
    <source>
        <dbReference type="EMBL" id="CAB4833797.1"/>
    </source>
</evidence>
<dbReference type="AlphaFoldDB" id="A0A6J7BLE9"/>
<evidence type="ECO:0000313" key="4">
    <source>
        <dbReference type="EMBL" id="CAB4846536.1"/>
    </source>
</evidence>
<dbReference type="EMBL" id="CAFAAV010000237">
    <property type="protein sequence ID" value="CAB4833797.1"/>
    <property type="molecule type" value="Genomic_DNA"/>
</dbReference>
<organism evidence="4">
    <name type="scientific">freshwater metagenome</name>
    <dbReference type="NCBI Taxonomy" id="449393"/>
    <lineage>
        <taxon>unclassified sequences</taxon>
        <taxon>metagenomes</taxon>
        <taxon>ecological metagenomes</taxon>
    </lineage>
</organism>
<dbReference type="EMBL" id="CAESGF010000016">
    <property type="protein sequence ID" value="CAB4364661.1"/>
    <property type="molecule type" value="Genomic_DNA"/>
</dbReference>
<name>A0A6J7BLE9_9ZZZZ</name>
<accession>A0A6J7BLE9</accession>
<gene>
    <name evidence="2" type="ORF">UFOPK2656_02482</name>
    <name evidence="3" type="ORF">UFOPK3099_02420</name>
    <name evidence="4" type="ORF">UFOPK3267_00252</name>
    <name evidence="5" type="ORF">UFOPK3651_02233</name>
    <name evidence="6" type="ORF">UFOPK3931_01064</name>
    <name evidence="1" type="ORF">UFOPK4189_02419</name>
</gene>
<protein>
    <submittedName>
        <fullName evidence="4">Unannotated protein</fullName>
    </submittedName>
</protein>
<evidence type="ECO:0000313" key="5">
    <source>
        <dbReference type="EMBL" id="CAB4941982.1"/>
    </source>
</evidence>
<dbReference type="EMBL" id="CAFBMT010000013">
    <property type="protein sequence ID" value="CAB4941982.1"/>
    <property type="molecule type" value="Genomic_DNA"/>
</dbReference>
<evidence type="ECO:0000313" key="2">
    <source>
        <dbReference type="EMBL" id="CAB4735238.1"/>
    </source>
</evidence>
<dbReference type="EMBL" id="CAFBIY010000008">
    <property type="protein sequence ID" value="CAB4846536.1"/>
    <property type="molecule type" value="Genomic_DNA"/>
</dbReference>
<sequence>MDSQQFTPVRRPTERSCLWCQKVFALRIGPGRKRIYCSDSCRQRAYERRRGLGVFPPPERLITQPGGPLAHLPNRFRRYEAGGMFINASAKVHALRPAGYAEPGEKRATLCGLKRRPIARPFADGDPAHYCQTCVKIAWLRPPARRTMPSSDLAAYRAQLDSVGIRLSQEGITSPYIRPDISARLLFELLAAA</sequence>
<proteinExistence type="predicted"/>
<reference evidence="4" key="1">
    <citation type="submission" date="2020-05" db="EMBL/GenBank/DDBJ databases">
        <authorList>
            <person name="Chiriac C."/>
            <person name="Salcher M."/>
            <person name="Ghai R."/>
            <person name="Kavagutti S V."/>
        </authorList>
    </citation>
    <scope>NUCLEOTIDE SEQUENCE</scope>
</reference>
<evidence type="ECO:0000313" key="1">
    <source>
        <dbReference type="EMBL" id="CAB4364661.1"/>
    </source>
</evidence>
<dbReference type="EMBL" id="CAFBOL010000020">
    <property type="protein sequence ID" value="CAB4984883.1"/>
    <property type="molecule type" value="Genomic_DNA"/>
</dbReference>
<dbReference type="EMBL" id="CAEZYF010000018">
    <property type="protein sequence ID" value="CAB4735238.1"/>
    <property type="molecule type" value="Genomic_DNA"/>
</dbReference>
<evidence type="ECO:0000313" key="6">
    <source>
        <dbReference type="EMBL" id="CAB4984883.1"/>
    </source>
</evidence>